<comment type="catalytic activity">
    <reaction evidence="12">
        <text>small RNA 3'-end nucleotide + S-adenosyl-L-methionine = small RNA 3'-end 2'-O-methylnucleotide + S-adenosyl-L-homocysteine + H(+)</text>
        <dbReference type="Rhea" id="RHEA:37887"/>
        <dbReference type="Rhea" id="RHEA-COMP:10415"/>
        <dbReference type="Rhea" id="RHEA-COMP:10416"/>
        <dbReference type="ChEBI" id="CHEBI:15378"/>
        <dbReference type="ChEBI" id="CHEBI:57856"/>
        <dbReference type="ChEBI" id="CHEBI:59789"/>
        <dbReference type="ChEBI" id="CHEBI:74896"/>
        <dbReference type="ChEBI" id="CHEBI:74898"/>
        <dbReference type="EC" id="2.1.1.386"/>
    </reaction>
</comment>
<evidence type="ECO:0000256" key="11">
    <source>
        <dbReference type="ARBA" id="ARBA00035025"/>
    </source>
</evidence>
<dbReference type="EC" id="2.1.1.386" evidence="11"/>
<dbReference type="OrthoDB" id="2154311at2759"/>
<dbReference type="AlphaFoldDB" id="A0A565CEX6"/>
<keyword evidence="4" id="KW-0489">Methyltransferase</keyword>
<dbReference type="InterPro" id="IPR026610">
    <property type="entry name" value="Hen1"/>
</dbReference>
<dbReference type="InterPro" id="IPR056755">
    <property type="entry name" value="DSRM_2"/>
</dbReference>
<evidence type="ECO:0000256" key="13">
    <source>
        <dbReference type="PROSITE-ProRule" id="PRU00332"/>
    </source>
</evidence>
<dbReference type="GO" id="GO:0001510">
    <property type="term" value="P:RNA methylation"/>
    <property type="evidence" value="ECO:0007669"/>
    <property type="project" value="InterPro"/>
</dbReference>
<evidence type="ECO:0000256" key="7">
    <source>
        <dbReference type="ARBA" id="ARBA00022723"/>
    </source>
</evidence>
<dbReference type="Pfam" id="PF24995">
    <property type="entry name" value="DSRM_2"/>
    <property type="match status" value="1"/>
</dbReference>
<evidence type="ECO:0000256" key="2">
    <source>
        <dbReference type="ARBA" id="ARBA00009026"/>
    </source>
</evidence>
<dbReference type="PROSITE" id="PS50961">
    <property type="entry name" value="HTH_LA"/>
    <property type="match status" value="1"/>
</dbReference>
<dbReference type="InterPro" id="IPR040870">
    <property type="entry name" value="HEN1_dsRBD2"/>
</dbReference>
<name>A0A565CEX6_9BRAS</name>
<comment type="cofactor">
    <cofactor evidence="1">
        <name>Mg(2+)</name>
        <dbReference type="ChEBI" id="CHEBI:18420"/>
    </cofactor>
</comment>
<dbReference type="GO" id="GO:0003723">
    <property type="term" value="F:RNA binding"/>
    <property type="evidence" value="ECO:0007669"/>
    <property type="project" value="UniProtKB-UniRule"/>
</dbReference>
<evidence type="ECO:0000256" key="6">
    <source>
        <dbReference type="ARBA" id="ARBA00022691"/>
    </source>
</evidence>
<dbReference type="InterPro" id="IPR029063">
    <property type="entry name" value="SAM-dependent_MTases_sf"/>
</dbReference>
<evidence type="ECO:0000256" key="4">
    <source>
        <dbReference type="ARBA" id="ARBA00022603"/>
    </source>
</evidence>
<keyword evidence="9 13" id="KW-0694">RNA-binding</keyword>
<dbReference type="Pfam" id="PF21224">
    <property type="entry name" value="Hen1_LCD"/>
    <property type="match status" value="1"/>
</dbReference>
<accession>A0A565CEX6</accession>
<dbReference type="PANTHER" id="PTHR21404">
    <property type="entry name" value="HEN1"/>
    <property type="match status" value="1"/>
</dbReference>
<comment type="similarity">
    <text evidence="2">Belongs to the methyltransferase superfamily. HEN1 family.</text>
</comment>
<dbReference type="Pfam" id="PF17842">
    <property type="entry name" value="dsRBD2"/>
    <property type="match status" value="1"/>
</dbReference>
<keyword evidence="5" id="KW-0808">Transferase</keyword>
<comment type="caution">
    <text evidence="15">The sequence shown here is derived from an EMBL/GenBank/DDBJ whole genome shotgun (WGS) entry which is preliminary data.</text>
</comment>
<dbReference type="Gene3D" id="3.30.160.20">
    <property type="match status" value="1"/>
</dbReference>
<dbReference type="EMBL" id="CABITT030000007">
    <property type="protein sequence ID" value="VVB12258.1"/>
    <property type="molecule type" value="Genomic_DNA"/>
</dbReference>
<dbReference type="PANTHER" id="PTHR21404:SF3">
    <property type="entry name" value="SMALL RNA 2'-O-METHYLTRANSFERASE"/>
    <property type="match status" value="1"/>
</dbReference>
<dbReference type="GO" id="GO:0090486">
    <property type="term" value="F:small RNA 2'-O-methyltransferase activity"/>
    <property type="evidence" value="ECO:0007669"/>
    <property type="project" value="UniProtKB-EC"/>
</dbReference>
<keyword evidence="10" id="KW-0943">RNA-mediated gene silencing</keyword>
<dbReference type="SUPFAM" id="SSF53335">
    <property type="entry name" value="S-adenosyl-L-methionine-dependent methyltransferases"/>
    <property type="match status" value="1"/>
</dbReference>
<dbReference type="GO" id="GO:0046872">
    <property type="term" value="F:metal ion binding"/>
    <property type="evidence" value="ECO:0007669"/>
    <property type="project" value="UniProtKB-KW"/>
</dbReference>
<evidence type="ECO:0000256" key="5">
    <source>
        <dbReference type="ARBA" id="ARBA00022679"/>
    </source>
</evidence>
<dbReference type="FunFam" id="3.40.50.150:FF:000215">
    <property type="entry name" value="Hua enhancer1"/>
    <property type="match status" value="1"/>
</dbReference>
<dbReference type="InterPro" id="IPR040813">
    <property type="entry name" value="Hen1_Lam_C"/>
</dbReference>
<evidence type="ECO:0000256" key="8">
    <source>
        <dbReference type="ARBA" id="ARBA00022842"/>
    </source>
</evidence>
<sequence>MAGGEKQTLTPKEIIHQKFGVKASYRIEEVHVSSKSARCLYRCHLQLPEFSVVSNVFMKKNDSEQSAAELALEKLGIQPWDVDDDITVEEAWDDIVERIKYIFSDEFLSADHPLGAHLRATLQRDGERCEAVPVSVIAAFDAKINSRCKVINPSVDSDPILAMSYVVKAAAKLSDYIVVSPHVASLRRKNPYPPEIVGALATHGESRKVEALYIQCTSGGEELVQVVDPITLDISSSRYYMDIIAEKLGLKDGSQVMISRASGKTSSGYECRVYSAIPKLNPSDKSSKAYGKRPIDETSHFKKSWNAKASLVCGQEIHGDAIMASVYYPWRSRDLEHDDVTLKLFYRICCIMSPNGIYKIFRKAFIGAHLPSLFTTKSNWRGPFPREILCMFCQQQQLSEPIFTISTASVKSLSDILRSHQKLKDTESEDTDHGYLSREKEDTPGLEHGYRCEVKILSKSQDLVFECSLRKFYEKENYAIQNASLNALSWFSGFFDNLDAEPLQPGYEDEVLEGLFEQKIWMKEILPSSRMYERPTAIRNRDSYNSRSAKKLRGRKHVRSIANGSLVSLCYSVSLKVDADISRNGEPLEELLESHEEIEFEVGNGSMNQQLELVVTQMSVGQYVCFGTDSPTQDLILAAATDTARTLSLFSELAAGLEYRVHLLGVKGPTEKRMEAAFFKPPLSEQRVEYALKHIKESSASTLVDFGCGSGSLLHSLLDYPTSLQTIIGVDISQKRLALAAKMLPSKLEKGACNLKSVILYEGSILEFDSRLHDIDIGTCLEVIEHMEEDQAFQFGETVLSLFRPKHVIVSTPNYEYNRILHKSLPNQPKDNSMSHRSKFRNHDHKFEWTRAQFNQWASKLAKRHNYSVEFSGVGGFSKVDPGFATQIAVFRRQSFSAVEKVAEGSMQPYKVVWEWKKGNGDKKE</sequence>
<gene>
    <name evidence="15" type="ORF">ANE_LOCUS22702</name>
</gene>
<keyword evidence="6" id="KW-0949">S-adenosyl-L-methionine</keyword>
<dbReference type="InterPro" id="IPR025714">
    <property type="entry name" value="Methyltranfer_dom"/>
</dbReference>
<evidence type="ECO:0000256" key="9">
    <source>
        <dbReference type="ARBA" id="ARBA00022884"/>
    </source>
</evidence>
<reference evidence="15" key="1">
    <citation type="submission" date="2019-07" db="EMBL/GenBank/DDBJ databases">
        <authorList>
            <person name="Dittberner H."/>
        </authorList>
    </citation>
    <scope>NUCLEOTIDE SEQUENCE [LARGE SCALE GENOMIC DNA]</scope>
</reference>
<evidence type="ECO:0000259" key="14">
    <source>
        <dbReference type="PROSITE" id="PS50961"/>
    </source>
</evidence>
<evidence type="ECO:0000256" key="1">
    <source>
        <dbReference type="ARBA" id="ARBA00001946"/>
    </source>
</evidence>
<organism evidence="15 16">
    <name type="scientific">Arabis nemorensis</name>
    <dbReference type="NCBI Taxonomy" id="586526"/>
    <lineage>
        <taxon>Eukaryota</taxon>
        <taxon>Viridiplantae</taxon>
        <taxon>Streptophyta</taxon>
        <taxon>Embryophyta</taxon>
        <taxon>Tracheophyta</taxon>
        <taxon>Spermatophyta</taxon>
        <taxon>Magnoliopsida</taxon>
        <taxon>eudicotyledons</taxon>
        <taxon>Gunneridae</taxon>
        <taxon>Pentapetalae</taxon>
        <taxon>rosids</taxon>
        <taxon>malvids</taxon>
        <taxon>Brassicales</taxon>
        <taxon>Brassicaceae</taxon>
        <taxon>Arabideae</taxon>
        <taxon>Arabis</taxon>
    </lineage>
</organism>
<keyword evidence="7" id="KW-0479">Metal-binding</keyword>
<keyword evidence="16" id="KW-1185">Reference proteome</keyword>
<dbReference type="GO" id="GO:0005737">
    <property type="term" value="C:cytoplasm"/>
    <property type="evidence" value="ECO:0007669"/>
    <property type="project" value="TreeGrafter"/>
</dbReference>
<evidence type="ECO:0000256" key="10">
    <source>
        <dbReference type="ARBA" id="ARBA00023158"/>
    </source>
</evidence>
<keyword evidence="8" id="KW-0460">Magnesium</keyword>
<protein>
    <recommendedName>
        <fullName evidence="3">Small RNA 2'-O-methyltransferase</fullName>
        <ecNumber evidence="11">2.1.1.386</ecNumber>
    </recommendedName>
</protein>
<proteinExistence type="inferred from homology"/>
<dbReference type="Pfam" id="PF18441">
    <property type="entry name" value="Hen1_Lam_C"/>
    <property type="match status" value="1"/>
</dbReference>
<evidence type="ECO:0000313" key="15">
    <source>
        <dbReference type="EMBL" id="VVB12258.1"/>
    </source>
</evidence>
<feature type="domain" description="HTH La-type RNA-binding" evidence="14">
    <location>
        <begin position="85"/>
        <end position="196"/>
    </location>
</feature>
<dbReference type="Proteomes" id="UP000489600">
    <property type="component" value="Unassembled WGS sequence"/>
</dbReference>
<evidence type="ECO:0000256" key="3">
    <source>
        <dbReference type="ARBA" id="ARBA00021330"/>
    </source>
</evidence>
<dbReference type="GO" id="GO:0005634">
    <property type="term" value="C:nucleus"/>
    <property type="evidence" value="ECO:0007669"/>
    <property type="project" value="TreeGrafter"/>
</dbReference>
<dbReference type="GO" id="GO:0030422">
    <property type="term" value="P:siRNA processing"/>
    <property type="evidence" value="ECO:0007669"/>
    <property type="project" value="TreeGrafter"/>
</dbReference>
<evidence type="ECO:0000256" key="12">
    <source>
        <dbReference type="ARBA" id="ARBA00048418"/>
    </source>
</evidence>
<dbReference type="Pfam" id="PF13847">
    <property type="entry name" value="Methyltransf_31"/>
    <property type="match status" value="1"/>
</dbReference>
<dbReference type="InterPro" id="IPR006630">
    <property type="entry name" value="La_HTH"/>
</dbReference>
<evidence type="ECO:0000313" key="16">
    <source>
        <dbReference type="Proteomes" id="UP000489600"/>
    </source>
</evidence>
<dbReference type="Gene3D" id="3.40.50.150">
    <property type="entry name" value="Vaccinia Virus protein VP39"/>
    <property type="match status" value="1"/>
</dbReference>